<feature type="modified residue" description="4-aspartylphosphate" evidence="3">
    <location>
        <position position="59"/>
    </location>
</feature>
<evidence type="ECO:0000256" key="3">
    <source>
        <dbReference type="PROSITE-ProRule" id="PRU00169"/>
    </source>
</evidence>
<gene>
    <name evidence="6" type="ORF">E4V82_22685</name>
</gene>
<sequence>MMKIAICDDEKHICEQLENILEEISISCSCVYEIDVFYSGESLYQYMENGNLYDFIFLDIELKNINGVNGINGVEVGKKIRLKFGDENILIVYISAKENYAIQLFRIRPLDFIVKPITYSIVFEVIKMAYELINKNKSEFFQYQRGKRMYKVPVKDILYFESNNRKLNIITKNGSNDFYGTLSEVYKKINKYNFILIHKSYLINHRHAIEFEYNQITMANNKVLPISQTNRKEVREFILNYERRRITNELGSI</sequence>
<dbReference type="AlphaFoldDB" id="A0A5N7IUV1"/>
<protein>
    <recommendedName>
        <fullName evidence="1">Stage 0 sporulation protein A homolog</fullName>
    </recommendedName>
</protein>
<dbReference type="Gene3D" id="3.40.50.2300">
    <property type="match status" value="1"/>
</dbReference>
<dbReference type="InterPro" id="IPR001789">
    <property type="entry name" value="Sig_transdc_resp-reg_receiver"/>
</dbReference>
<dbReference type="PROSITE" id="PS50110">
    <property type="entry name" value="RESPONSE_REGULATORY"/>
    <property type="match status" value="1"/>
</dbReference>
<dbReference type="PANTHER" id="PTHR37299:SF1">
    <property type="entry name" value="STAGE 0 SPORULATION PROTEIN A HOMOLOG"/>
    <property type="match status" value="1"/>
</dbReference>
<dbReference type="RefSeq" id="WP_152754014.1">
    <property type="nucleotide sequence ID" value="NZ_SPSE01000054.1"/>
</dbReference>
<dbReference type="InterPro" id="IPR046947">
    <property type="entry name" value="LytR-like"/>
</dbReference>
<feature type="domain" description="HTH LytTR-type" evidence="5">
    <location>
        <begin position="141"/>
        <end position="240"/>
    </location>
</feature>
<comment type="caution">
    <text evidence="6">The sequence shown here is derived from an EMBL/GenBank/DDBJ whole genome shotgun (WGS) entry which is preliminary data.</text>
</comment>
<dbReference type="SMART" id="SM00850">
    <property type="entry name" value="LytTR"/>
    <property type="match status" value="1"/>
</dbReference>
<dbReference type="Pfam" id="PF04397">
    <property type="entry name" value="LytTR"/>
    <property type="match status" value="1"/>
</dbReference>
<dbReference type="EMBL" id="SPSF01000056">
    <property type="protein sequence ID" value="MPQ64875.1"/>
    <property type="molecule type" value="Genomic_DNA"/>
</dbReference>
<dbReference type="Pfam" id="PF00072">
    <property type="entry name" value="Response_reg"/>
    <property type="match status" value="1"/>
</dbReference>
<dbReference type="PROSITE" id="PS50930">
    <property type="entry name" value="HTH_LYTTR"/>
    <property type="match status" value="1"/>
</dbReference>
<name>A0A5N7IUV1_9CLOT</name>
<proteinExistence type="predicted"/>
<organism evidence="6 7">
    <name type="scientific">Clostridium estertheticum</name>
    <dbReference type="NCBI Taxonomy" id="238834"/>
    <lineage>
        <taxon>Bacteria</taxon>
        <taxon>Bacillati</taxon>
        <taxon>Bacillota</taxon>
        <taxon>Clostridia</taxon>
        <taxon>Eubacteriales</taxon>
        <taxon>Clostridiaceae</taxon>
        <taxon>Clostridium</taxon>
    </lineage>
</organism>
<dbReference type="SMART" id="SM00448">
    <property type="entry name" value="REC"/>
    <property type="match status" value="1"/>
</dbReference>
<comment type="function">
    <text evidence="2">May play the central regulatory role in sporulation. It may be an element of the effector pathway responsible for the activation of sporulation genes in response to nutritional stress. Spo0A may act in concert with spo0H (a sigma factor) to control the expression of some genes that are critical to the sporulation process.</text>
</comment>
<feature type="domain" description="Response regulatory" evidence="4">
    <location>
        <begin position="3"/>
        <end position="130"/>
    </location>
</feature>
<evidence type="ECO:0000256" key="1">
    <source>
        <dbReference type="ARBA" id="ARBA00018672"/>
    </source>
</evidence>
<dbReference type="InterPro" id="IPR011006">
    <property type="entry name" value="CheY-like_superfamily"/>
</dbReference>
<evidence type="ECO:0000313" key="6">
    <source>
        <dbReference type="EMBL" id="MPQ64875.1"/>
    </source>
</evidence>
<dbReference type="GO" id="GO:0000156">
    <property type="term" value="F:phosphorelay response regulator activity"/>
    <property type="evidence" value="ECO:0007669"/>
    <property type="project" value="InterPro"/>
</dbReference>
<dbReference type="SUPFAM" id="SSF52172">
    <property type="entry name" value="CheY-like"/>
    <property type="match status" value="1"/>
</dbReference>
<keyword evidence="3" id="KW-0597">Phosphoprotein</keyword>
<evidence type="ECO:0000259" key="5">
    <source>
        <dbReference type="PROSITE" id="PS50930"/>
    </source>
</evidence>
<evidence type="ECO:0000259" key="4">
    <source>
        <dbReference type="PROSITE" id="PS50110"/>
    </source>
</evidence>
<reference evidence="6 7" key="1">
    <citation type="journal article" date="2019" name="Lett. Appl. Microbiol.">
        <title>A case of 'blown pack' spoilage of vacuum-packaged pork likely associated with Clostridium estertheticum in Canada.</title>
        <authorList>
            <person name="Zhang P."/>
            <person name="Ward P."/>
            <person name="McMullen L.M."/>
            <person name="Yang X."/>
        </authorList>
    </citation>
    <scope>NUCLEOTIDE SEQUENCE [LARGE SCALE GENOMIC DNA]</scope>
    <source>
        <strain evidence="6 7">MA19</strain>
    </source>
</reference>
<evidence type="ECO:0000313" key="7">
    <source>
        <dbReference type="Proteomes" id="UP000342249"/>
    </source>
</evidence>
<accession>A0A5N7IUV1</accession>
<dbReference type="GO" id="GO:0003677">
    <property type="term" value="F:DNA binding"/>
    <property type="evidence" value="ECO:0007669"/>
    <property type="project" value="InterPro"/>
</dbReference>
<dbReference type="Proteomes" id="UP000342249">
    <property type="component" value="Unassembled WGS sequence"/>
</dbReference>
<dbReference type="Gene3D" id="2.40.50.1020">
    <property type="entry name" value="LytTr DNA-binding domain"/>
    <property type="match status" value="1"/>
</dbReference>
<dbReference type="InterPro" id="IPR007492">
    <property type="entry name" value="LytTR_DNA-bd_dom"/>
</dbReference>
<dbReference type="PANTHER" id="PTHR37299">
    <property type="entry name" value="TRANSCRIPTIONAL REGULATOR-RELATED"/>
    <property type="match status" value="1"/>
</dbReference>
<evidence type="ECO:0000256" key="2">
    <source>
        <dbReference type="ARBA" id="ARBA00024867"/>
    </source>
</evidence>